<keyword evidence="2" id="KW-1185">Reference proteome</keyword>
<sequence>GTEARQCESMLMVPNGGPWGSWGLTQFCPSGYAKGFELKVRFHFYFGVGNKPAMKQRYFRLNKSWLVVFFPDKWGKWTKAQLCFSNKLVSFSLQVEKWQYFCDNTAVNNVRPACSNRTKLEGWGLSGGHFSPWSSNCTSGAICGLQKKVKVPQGRRDDTALKVMRVFCCQ</sequence>
<dbReference type="InterPro" id="IPR036706">
    <property type="entry name" value="VOMI_sf"/>
</dbReference>
<feature type="non-terminal residue" evidence="1">
    <location>
        <position position="170"/>
    </location>
</feature>
<accession>A0A7L2RDM0</accession>
<dbReference type="PANTHER" id="PTHR18841">
    <property type="entry name" value="VITELLINE MEMBRANE OUTER LAYER PROTEIN I-RELATED"/>
    <property type="match status" value="1"/>
</dbReference>
<dbReference type="Gene3D" id="2.100.10.20">
    <property type="entry name" value="Vitelline membrane outer layer protein I (VOMI)"/>
    <property type="match status" value="1"/>
</dbReference>
<dbReference type="OrthoDB" id="6344411at2759"/>
<dbReference type="Proteomes" id="UP000560066">
    <property type="component" value="Unassembled WGS sequence"/>
</dbReference>
<name>A0A7L2RDM0_9PASS</name>
<dbReference type="EMBL" id="VYZS01020641">
    <property type="protein sequence ID" value="NXS07382.1"/>
    <property type="molecule type" value="Genomic_DNA"/>
</dbReference>
<protein>
    <submittedName>
        <fullName evidence="1">VMO1 protein</fullName>
    </submittedName>
</protein>
<reference evidence="1 2" key="1">
    <citation type="submission" date="2019-09" db="EMBL/GenBank/DDBJ databases">
        <title>Bird 10,000 Genomes (B10K) Project - Family phase.</title>
        <authorList>
            <person name="Zhang G."/>
        </authorList>
    </citation>
    <scope>NUCLEOTIDE SEQUENCE [LARGE SCALE GENOMIC DNA]</scope>
    <source>
        <strain evidence="1">B10K-DU-002-79</strain>
    </source>
</reference>
<dbReference type="Pfam" id="PF03762">
    <property type="entry name" value="VOMI"/>
    <property type="match status" value="1"/>
</dbReference>
<feature type="non-terminal residue" evidence="1">
    <location>
        <position position="1"/>
    </location>
</feature>
<organism evidence="1 2">
    <name type="scientific">Neodrepanis coruscans</name>
    <name type="common">wattled asity</name>
    <dbReference type="NCBI Taxonomy" id="254563"/>
    <lineage>
        <taxon>Eukaryota</taxon>
        <taxon>Metazoa</taxon>
        <taxon>Chordata</taxon>
        <taxon>Craniata</taxon>
        <taxon>Vertebrata</taxon>
        <taxon>Euteleostomi</taxon>
        <taxon>Archelosauria</taxon>
        <taxon>Archosauria</taxon>
        <taxon>Dinosauria</taxon>
        <taxon>Saurischia</taxon>
        <taxon>Theropoda</taxon>
        <taxon>Coelurosauria</taxon>
        <taxon>Aves</taxon>
        <taxon>Neognathae</taxon>
        <taxon>Neoaves</taxon>
        <taxon>Telluraves</taxon>
        <taxon>Australaves</taxon>
        <taxon>Passeriformes</taxon>
        <taxon>Philepittidae</taxon>
        <taxon>Neodrepanis</taxon>
    </lineage>
</organism>
<dbReference type="PANTHER" id="PTHR18841:SF2">
    <property type="entry name" value="VITELLINE MEMBRANE OUTER LAYER PROTEIN 1 HOMOLOG"/>
    <property type="match status" value="1"/>
</dbReference>
<evidence type="ECO:0000313" key="2">
    <source>
        <dbReference type="Proteomes" id="UP000560066"/>
    </source>
</evidence>
<evidence type="ECO:0000313" key="1">
    <source>
        <dbReference type="EMBL" id="NXS07382.1"/>
    </source>
</evidence>
<dbReference type="GO" id="GO:0005615">
    <property type="term" value="C:extracellular space"/>
    <property type="evidence" value="ECO:0007669"/>
    <property type="project" value="TreeGrafter"/>
</dbReference>
<comment type="caution">
    <text evidence="1">The sequence shown here is derived from an EMBL/GenBank/DDBJ whole genome shotgun (WGS) entry which is preliminary data.</text>
</comment>
<dbReference type="SUPFAM" id="SSF51092">
    <property type="entry name" value="Vitelline membrane outer protein-I (VMO-I)"/>
    <property type="match status" value="1"/>
</dbReference>
<gene>
    <name evidence="1" type="primary">Vmo1</name>
    <name evidence="1" type="ORF">NEOCOR_R03635</name>
</gene>
<proteinExistence type="predicted"/>
<dbReference type="InterPro" id="IPR005515">
    <property type="entry name" value="VOMI"/>
</dbReference>
<dbReference type="AlphaFoldDB" id="A0A7L2RDM0"/>